<sequence length="1071" mass="118089">MQGKGKAAVDFTGSSTSAARVHSTGDDEVSFVLNLYTDGFSVVKASENGDGEHPALQDGLQCLRPYDRTSADFFAAIESGRLPSGILDEFPCKFVQGAITCEVSKVFHSICSIHDYRKCTSGESATITKVRLKLSLEDVVKDISLMADDSWTYGDLIEVESRVVNALHPKLCLDPVPRLDRLSENPGSLKIDLGLAGLRKRRLRQTPEFSVTSDNQRNGKKICTEEISEFFLFIYSCDNLFFSVFKSQAASENQTPMPDPAQGHTLPPGPSSVGEDMPISYVDNMNSTFNDKASRGPDGPDDNLPQHSSVDGFQEADPDTMNAVLQMLEAELFDIDSPVHPSLQMEKDQRNEEQFSKTTSIPSPRLSVATAVTRPPTSVRSAKNFARLKGAHREAVSSAAASEQVISEKAGATSSTNDFIQEQHQADMIRSNSFQTNPEINGDDSFVILDRTDDLENSSDLFISTPQVTDHNMLERFAKMKIVTTRHQLNYKKNKVEEFPKKPRAFSAHRLQGCLASTANNEYYDGSRALSRSLIGGNVNVCKMRVVSLLSDIQGHMLPARVRTSMILSENPDDGTVAVHHGRLNEEDYFEVEDNMPTLPNTHYADLLAEQFCALIIREGYTIEEVIRPRPPRLDSRPSQSQSMRPISDMFFIDDLLSRLHSFCVIDFDSIGQLELTGGTIAFNSSAIRALPTSEMHMSQGHMSGVVMPAAQHQMDLQQPLQQQPHQNQLSMMQQVPSQLQLMPPNNSMPQLNAFEPRSNLPVSYQHPVQQAQSARQQQMDSERPLQLQLHHNQPSIQRAQLIPLNNSMPQLNGSNLLVRNQMGNTMLQQPVQQAQPPQWDRRMMTDIGTAMGMANYGNNTGFGGFGAAGISTATGPVSVIGRNMGQNTIGLTRAGIMTPQAFVATQRLQMMQNHGMLGGPQSGISGASRLMQWTTTSQTQMGGPNMMPGMNVPLNQQQFQYLQQMLHQQQQLRQRAFPQQVAMSPHQAALPPQQFSSPSTFGIPLQMNPQYAAQQYGIPQQMAQQTPMITPFMSAPAHQTNGGNPDALSSQTPGSVGGIPNSFMDFQGLN</sequence>
<dbReference type="InterPro" id="IPR046468">
    <property type="entry name" value="Spt20-like_SEP"/>
</dbReference>
<feature type="compositionally biased region" description="Polar residues" evidence="1">
    <location>
        <begin position="1038"/>
        <end position="1055"/>
    </location>
</feature>
<dbReference type="GO" id="GO:0000124">
    <property type="term" value="C:SAGA complex"/>
    <property type="evidence" value="ECO:0007669"/>
    <property type="project" value="InterPro"/>
</dbReference>
<feature type="region of interest" description="Disordered" evidence="1">
    <location>
        <begin position="344"/>
        <end position="376"/>
    </location>
</feature>
<dbReference type="PANTHER" id="PTHR13526">
    <property type="entry name" value="TRANSCRIPTION FACTOR SPT20 HOMOLOG"/>
    <property type="match status" value="1"/>
</dbReference>
<dbReference type="Proteomes" id="UP001443914">
    <property type="component" value="Unassembled WGS sequence"/>
</dbReference>
<dbReference type="GO" id="GO:0006357">
    <property type="term" value="P:regulation of transcription by RNA polymerase II"/>
    <property type="evidence" value="ECO:0007669"/>
    <property type="project" value="TreeGrafter"/>
</dbReference>
<organism evidence="4 5">
    <name type="scientific">Saponaria officinalis</name>
    <name type="common">Common soapwort</name>
    <name type="synonym">Lychnis saponaria</name>
    <dbReference type="NCBI Taxonomy" id="3572"/>
    <lineage>
        <taxon>Eukaryota</taxon>
        <taxon>Viridiplantae</taxon>
        <taxon>Streptophyta</taxon>
        <taxon>Embryophyta</taxon>
        <taxon>Tracheophyta</taxon>
        <taxon>Spermatophyta</taxon>
        <taxon>Magnoliopsida</taxon>
        <taxon>eudicotyledons</taxon>
        <taxon>Gunneridae</taxon>
        <taxon>Pentapetalae</taxon>
        <taxon>Caryophyllales</taxon>
        <taxon>Caryophyllaceae</taxon>
        <taxon>Caryophylleae</taxon>
        <taxon>Saponaria</taxon>
    </lineage>
</organism>
<evidence type="ECO:0000259" key="3">
    <source>
        <dbReference type="Pfam" id="PF20474"/>
    </source>
</evidence>
<dbReference type="Pfam" id="PF20474">
    <property type="entry name" value="PHL"/>
    <property type="match status" value="1"/>
</dbReference>
<feature type="compositionally biased region" description="Basic and acidic residues" evidence="1">
    <location>
        <begin position="345"/>
        <end position="355"/>
    </location>
</feature>
<dbReference type="EMBL" id="JBDFQZ010000004">
    <property type="protein sequence ID" value="KAK9734435.1"/>
    <property type="molecule type" value="Genomic_DNA"/>
</dbReference>
<feature type="domain" description="Spt20-like SEP" evidence="2">
    <location>
        <begin position="26"/>
        <end position="185"/>
    </location>
</feature>
<feature type="region of interest" description="Disordered" evidence="1">
    <location>
        <begin position="397"/>
        <end position="417"/>
    </location>
</feature>
<feature type="region of interest" description="Disordered" evidence="1">
    <location>
        <begin position="252"/>
        <end position="316"/>
    </location>
</feature>
<feature type="domain" description="PHL" evidence="3">
    <location>
        <begin position="486"/>
        <end position="631"/>
    </location>
</feature>
<protein>
    <submittedName>
        <fullName evidence="4">Uncharacterized protein</fullName>
    </submittedName>
</protein>
<name>A0AAW1LLX4_SAPOF</name>
<keyword evidence="5" id="KW-1185">Reference proteome</keyword>
<evidence type="ECO:0000259" key="2">
    <source>
        <dbReference type="Pfam" id="PF12090"/>
    </source>
</evidence>
<dbReference type="AlphaFoldDB" id="A0AAW1LLX4"/>
<evidence type="ECO:0000256" key="1">
    <source>
        <dbReference type="SAM" id="MobiDB-lite"/>
    </source>
</evidence>
<dbReference type="InterPro" id="IPR021950">
    <property type="entry name" value="Spt20"/>
</dbReference>
<reference evidence="4" key="1">
    <citation type="submission" date="2024-03" db="EMBL/GenBank/DDBJ databases">
        <title>WGS assembly of Saponaria officinalis var. Norfolk2.</title>
        <authorList>
            <person name="Jenkins J."/>
            <person name="Shu S."/>
            <person name="Grimwood J."/>
            <person name="Barry K."/>
            <person name="Goodstein D."/>
            <person name="Schmutz J."/>
            <person name="Leebens-Mack J."/>
            <person name="Osbourn A."/>
        </authorList>
    </citation>
    <scope>NUCLEOTIDE SEQUENCE [LARGE SCALE GENOMIC DNA]</scope>
    <source>
        <strain evidence="4">JIC</strain>
    </source>
</reference>
<evidence type="ECO:0000313" key="4">
    <source>
        <dbReference type="EMBL" id="KAK9734435.1"/>
    </source>
</evidence>
<dbReference type="GO" id="GO:0003712">
    <property type="term" value="F:transcription coregulator activity"/>
    <property type="evidence" value="ECO:0007669"/>
    <property type="project" value="InterPro"/>
</dbReference>
<accession>A0AAW1LLX4</accession>
<comment type="caution">
    <text evidence="4">The sequence shown here is derived from an EMBL/GenBank/DDBJ whole genome shotgun (WGS) entry which is preliminary data.</text>
</comment>
<dbReference type="InterPro" id="IPR046467">
    <property type="entry name" value="PHL_dom"/>
</dbReference>
<evidence type="ECO:0000313" key="5">
    <source>
        <dbReference type="Proteomes" id="UP001443914"/>
    </source>
</evidence>
<dbReference type="PANTHER" id="PTHR13526:SF8">
    <property type="entry name" value="TRANSCRIPTION FACTOR SPT20 HOMOLOG"/>
    <property type="match status" value="1"/>
</dbReference>
<feature type="compositionally biased region" description="Low complexity" evidence="1">
    <location>
        <begin position="397"/>
        <end position="408"/>
    </location>
</feature>
<gene>
    <name evidence="4" type="ORF">RND81_04G139400</name>
</gene>
<dbReference type="Pfam" id="PF12090">
    <property type="entry name" value="Spt20_SEP"/>
    <property type="match status" value="1"/>
</dbReference>
<feature type="region of interest" description="Disordered" evidence="1">
    <location>
        <begin position="1036"/>
        <end position="1062"/>
    </location>
</feature>
<proteinExistence type="predicted"/>